<sequence length="54" mass="6377">MRGLFFVFKRTMPSGRKIYYYQTYKPDGTLTTAKSTGCTQRKLAVNYYQKLLLE</sequence>
<organism evidence="1 2">
    <name type="scientific">Treponema peruense</name>
    <dbReference type="NCBI Taxonomy" id="2787628"/>
    <lineage>
        <taxon>Bacteria</taxon>
        <taxon>Pseudomonadati</taxon>
        <taxon>Spirochaetota</taxon>
        <taxon>Spirochaetia</taxon>
        <taxon>Spirochaetales</taxon>
        <taxon>Treponemataceae</taxon>
        <taxon>Treponema</taxon>
    </lineage>
</organism>
<dbReference type="EMBL" id="CP064936">
    <property type="protein sequence ID" value="QQA00004.1"/>
    <property type="molecule type" value="Genomic_DNA"/>
</dbReference>
<evidence type="ECO:0000313" key="1">
    <source>
        <dbReference type="EMBL" id="QQA00004.1"/>
    </source>
</evidence>
<evidence type="ECO:0008006" key="3">
    <source>
        <dbReference type="Google" id="ProtNLM"/>
    </source>
</evidence>
<dbReference type="KEGG" id="tper:IWA51_06860"/>
<gene>
    <name evidence="1" type="ORF">IWA51_06860</name>
</gene>
<name>A0A7T3RBF1_9SPIR</name>
<dbReference type="AlphaFoldDB" id="A0A7T3RBF1"/>
<dbReference type="RefSeq" id="WP_177528086.1">
    <property type="nucleotide sequence ID" value="NZ_CBCSHE010000003.1"/>
</dbReference>
<protein>
    <recommendedName>
        <fullName evidence="3">AP2-like DNA-binding integrase domain-containing protein</fullName>
    </recommendedName>
</protein>
<proteinExistence type="predicted"/>
<dbReference type="Proteomes" id="UP000595224">
    <property type="component" value="Chromosome"/>
</dbReference>
<evidence type="ECO:0000313" key="2">
    <source>
        <dbReference type="Proteomes" id="UP000595224"/>
    </source>
</evidence>
<reference evidence="1 2" key="1">
    <citation type="submission" date="2020-11" db="EMBL/GenBank/DDBJ databases">
        <title>Treponema Peruensis nv. sp., first commensal Treponema isolated from human feces.</title>
        <authorList>
            <person name="Belkhou C."/>
            <person name="Raes J."/>
        </authorList>
    </citation>
    <scope>NUCLEOTIDE SEQUENCE [LARGE SCALE GENOMIC DNA]</scope>
    <source>
        <strain evidence="1 2">RCC2812</strain>
    </source>
</reference>
<accession>A0A7T3RBF1</accession>
<keyword evidence="2" id="KW-1185">Reference proteome</keyword>